<dbReference type="EMBL" id="CP017715">
    <property type="protein sequence ID" value="AOY89472.1"/>
    <property type="molecule type" value="Genomic_DNA"/>
</dbReference>
<dbReference type="AlphaFoldDB" id="A0A1D9GPB0"/>
<organism evidence="7 8">
    <name type="scientific">Marinobacter salinus</name>
    <dbReference type="NCBI Taxonomy" id="1874317"/>
    <lineage>
        <taxon>Bacteria</taxon>
        <taxon>Pseudomonadati</taxon>
        <taxon>Pseudomonadota</taxon>
        <taxon>Gammaproteobacteria</taxon>
        <taxon>Pseudomonadales</taxon>
        <taxon>Marinobacteraceae</taxon>
        <taxon>Marinobacter</taxon>
    </lineage>
</organism>
<accession>A0A1D9GPB0</accession>
<keyword evidence="4 6" id="KW-1133">Transmembrane helix</keyword>
<dbReference type="GO" id="GO:0016020">
    <property type="term" value="C:membrane"/>
    <property type="evidence" value="ECO:0007669"/>
    <property type="project" value="UniProtKB-SubCell"/>
</dbReference>
<comment type="similarity">
    <text evidence="2">Belongs to the nurim family.</text>
</comment>
<dbReference type="PANTHER" id="PTHR31040">
    <property type="entry name" value="NURIM"/>
    <property type="match status" value="1"/>
</dbReference>
<dbReference type="InterPro" id="IPR033580">
    <property type="entry name" value="Nurim-like"/>
</dbReference>
<evidence type="ECO:0000256" key="6">
    <source>
        <dbReference type="SAM" id="Phobius"/>
    </source>
</evidence>
<gene>
    <name evidence="7" type="ORF">BKP64_15570</name>
</gene>
<keyword evidence="5 6" id="KW-0472">Membrane</keyword>
<comment type="subcellular location">
    <subcellularLocation>
        <location evidence="1">Membrane</location>
        <topology evidence="1">Multi-pass membrane protein</topology>
    </subcellularLocation>
</comment>
<feature type="transmembrane region" description="Helical" evidence="6">
    <location>
        <begin position="87"/>
        <end position="104"/>
    </location>
</feature>
<evidence type="ECO:0000256" key="1">
    <source>
        <dbReference type="ARBA" id="ARBA00004141"/>
    </source>
</evidence>
<dbReference type="KEGG" id="msq:BKP64_15570"/>
<feature type="transmembrane region" description="Helical" evidence="6">
    <location>
        <begin position="47"/>
        <end position="66"/>
    </location>
</feature>
<reference evidence="7 8" key="1">
    <citation type="submission" date="2016-10" db="EMBL/GenBank/DDBJ databases">
        <title>Marinobacter salinus sp. nov., a moderately halophilic bacterium isolated from a tidal flat environment.</title>
        <authorList>
            <person name="Park S.-J."/>
        </authorList>
    </citation>
    <scope>NUCLEOTIDE SEQUENCE [LARGE SCALE GENOMIC DNA]</scope>
    <source>
        <strain evidence="7 8">Hb8</strain>
    </source>
</reference>
<dbReference type="OrthoDB" id="9789029at2"/>
<evidence type="ECO:0000313" key="7">
    <source>
        <dbReference type="EMBL" id="AOY89472.1"/>
    </source>
</evidence>
<dbReference type="PANTHER" id="PTHR31040:SF1">
    <property type="entry name" value="NURIM"/>
    <property type="match status" value="1"/>
</dbReference>
<proteinExistence type="inferred from homology"/>
<name>A0A1D9GPB0_9GAMM</name>
<feature type="transmembrane region" description="Helical" evidence="6">
    <location>
        <begin position="7"/>
        <end position="27"/>
    </location>
</feature>
<protein>
    <submittedName>
        <fullName evidence="7">Uncharacterized protein</fullName>
    </submittedName>
</protein>
<feature type="transmembrane region" description="Helical" evidence="6">
    <location>
        <begin position="116"/>
        <end position="140"/>
    </location>
</feature>
<dbReference type="RefSeq" id="WP_070972157.1">
    <property type="nucleotide sequence ID" value="NZ_CP017715.1"/>
</dbReference>
<dbReference type="Proteomes" id="UP000177445">
    <property type="component" value="Chromosome"/>
</dbReference>
<evidence type="ECO:0000256" key="4">
    <source>
        <dbReference type="ARBA" id="ARBA00022989"/>
    </source>
</evidence>
<sequence length="244" mass="27891">MKRLFFSIYALICYAVGLGSLLYFMLFLQNLWVPKTVDVGTAFSIDYGLEVNLAGLILYLTVHSVMARPGFKRWWAHIVPPVLERSTYILISGGTLLLFLLAWQPMTTSVWTIENVYAAVALYALYALGWSMMVLATFNIDHFDFFGVRQVWTWALRRAPRPAAFTARYLYGVTRHPISLGWLIVLYATPQMTAGHLTMALICTLYIAAVTPIEEADLLRELGEPYRAYRKRVRAFLPVPRRPE</sequence>
<evidence type="ECO:0000256" key="2">
    <source>
        <dbReference type="ARBA" id="ARBA00010631"/>
    </source>
</evidence>
<evidence type="ECO:0000256" key="5">
    <source>
        <dbReference type="ARBA" id="ARBA00023136"/>
    </source>
</evidence>
<dbReference type="Gene3D" id="1.20.120.1630">
    <property type="match status" value="1"/>
</dbReference>
<evidence type="ECO:0000313" key="8">
    <source>
        <dbReference type="Proteomes" id="UP000177445"/>
    </source>
</evidence>
<keyword evidence="8" id="KW-1185">Reference proteome</keyword>
<keyword evidence="3 6" id="KW-0812">Transmembrane</keyword>
<dbReference type="STRING" id="1874317.BKP64_15570"/>
<evidence type="ECO:0000256" key="3">
    <source>
        <dbReference type="ARBA" id="ARBA00022692"/>
    </source>
</evidence>